<dbReference type="Proteomes" id="UP000688137">
    <property type="component" value="Unassembled WGS sequence"/>
</dbReference>
<evidence type="ECO:0008006" key="5">
    <source>
        <dbReference type="Google" id="ProtNLM"/>
    </source>
</evidence>
<dbReference type="OMA" id="IISISMW"/>
<gene>
    <name evidence="3" type="ORF">PPRIM_AZ9-3.1.T0560019</name>
</gene>
<evidence type="ECO:0000256" key="2">
    <source>
        <dbReference type="SAM" id="SignalP"/>
    </source>
</evidence>
<evidence type="ECO:0000313" key="3">
    <source>
        <dbReference type="EMBL" id="CAD8076265.1"/>
    </source>
</evidence>
<feature type="transmembrane region" description="Helical" evidence="1">
    <location>
        <begin position="95"/>
        <end position="120"/>
    </location>
</feature>
<dbReference type="PANTHER" id="PTHR31414">
    <property type="entry name" value="TRANSMEMBRANE PROTEIN DDB_G0292058"/>
    <property type="match status" value="1"/>
</dbReference>
<dbReference type="EMBL" id="CAJJDM010000057">
    <property type="protein sequence ID" value="CAD8076265.1"/>
    <property type="molecule type" value="Genomic_DNA"/>
</dbReference>
<keyword evidence="1" id="KW-0812">Transmembrane</keyword>
<sequence>MKNKTSITCVFLLCLGCLLVIQNYLDGQETFLESLSQVTVDICVDIDYQPTSNEISEAKRLREELLSTNNRIGLDNLAENDGKLSSEQQSDAVQAVIFMLLPWAILLVISLFTYITLMICCSDCCPCGCCRCSQAQKIDDIRIPLTFSIIFGVIILAFCIAGLILSGEVGNSIKSIRCAGLMIFSDINDGVTDSDDEEMKKWKGLDSVINNITTIQNGLGSFISDTQKQLDQINAKQLQDQYGELSDENKKLEAIPLTTYYGTNNILGYISTGKTVNADSIVTEVTQIKVLPQSSIFQQIYENIIKEIANIKSYGQQLSDQQDDISNSLEDTKKSIQDTQLNLLNAANDFLDNTKTLDDASDLASLVFYIVFGVFGLFSLVIIFSSTLLCFGKGLKCFRCLLVCACTFNFLFVLIGFILSAVLGVTSGMLAEGCDYIDVILTNQTKFESLNYAIKDKEIKEIMTECLFKDGDILNYYNVYENLQQAIDLDNSISQFEQQKAEFNKQSAVGDATLKINQDYITSFVTFERVDEKEYTPPSDSTNIKYLMREQVKACNSNKKSSVPDKMSYCDTSAIQYQPLSGSPFSNPNNQPVCLQSAIFSTDQTLLNQQISGCPEISTISQFYTTQSSQWKPAQDQEKTILDKHKQNQDALIVKFDAITSYTTAASNYLKSITDKNTGSLSGVNCKFVQVSITRVQNVMCAKSFRLFYYFWIFFAIISISMWLSAISIFRVSIGIYYLSKIEAYIQGDYTNGQYTQGNIPMPLPQQDISVQQGYVQQGIVNQPQIPNNPYIQKDIQINYQQPQ</sequence>
<keyword evidence="2" id="KW-0732">Signal</keyword>
<dbReference type="PANTHER" id="PTHR31414:SF18">
    <property type="entry name" value="TRANSMEMBRANE PROTEIN-RELATED"/>
    <property type="match status" value="1"/>
</dbReference>
<feature type="signal peptide" evidence="2">
    <location>
        <begin position="1"/>
        <end position="27"/>
    </location>
</feature>
<evidence type="ECO:0000313" key="4">
    <source>
        <dbReference type="Proteomes" id="UP000688137"/>
    </source>
</evidence>
<name>A0A8S1MFI6_PARPR</name>
<organism evidence="3 4">
    <name type="scientific">Paramecium primaurelia</name>
    <dbReference type="NCBI Taxonomy" id="5886"/>
    <lineage>
        <taxon>Eukaryota</taxon>
        <taxon>Sar</taxon>
        <taxon>Alveolata</taxon>
        <taxon>Ciliophora</taxon>
        <taxon>Intramacronucleata</taxon>
        <taxon>Oligohymenophorea</taxon>
        <taxon>Peniculida</taxon>
        <taxon>Parameciidae</taxon>
        <taxon>Paramecium</taxon>
    </lineage>
</organism>
<feature type="transmembrane region" description="Helical" evidence="1">
    <location>
        <begin position="366"/>
        <end position="389"/>
    </location>
</feature>
<accession>A0A8S1MFI6</accession>
<proteinExistence type="predicted"/>
<keyword evidence="4" id="KW-1185">Reference proteome</keyword>
<feature type="transmembrane region" description="Helical" evidence="1">
    <location>
        <begin position="141"/>
        <end position="165"/>
    </location>
</feature>
<protein>
    <recommendedName>
        <fullName evidence="5">Transmembrane protein</fullName>
    </recommendedName>
</protein>
<feature type="chain" id="PRO_5035937276" description="Transmembrane protein" evidence="2">
    <location>
        <begin position="28"/>
        <end position="804"/>
    </location>
</feature>
<keyword evidence="1" id="KW-1133">Transmembrane helix</keyword>
<dbReference type="GO" id="GO:0016020">
    <property type="term" value="C:membrane"/>
    <property type="evidence" value="ECO:0007669"/>
    <property type="project" value="TreeGrafter"/>
</dbReference>
<dbReference type="InterPro" id="IPR040283">
    <property type="entry name" value="DDB_G0292058-like"/>
</dbReference>
<feature type="transmembrane region" description="Helical" evidence="1">
    <location>
        <begin position="707"/>
        <end position="730"/>
    </location>
</feature>
<evidence type="ECO:0000256" key="1">
    <source>
        <dbReference type="SAM" id="Phobius"/>
    </source>
</evidence>
<dbReference type="AlphaFoldDB" id="A0A8S1MFI6"/>
<reference evidence="3" key="1">
    <citation type="submission" date="2021-01" db="EMBL/GenBank/DDBJ databases">
        <authorList>
            <consortium name="Genoscope - CEA"/>
            <person name="William W."/>
        </authorList>
    </citation>
    <scope>NUCLEOTIDE SEQUENCE</scope>
</reference>
<comment type="caution">
    <text evidence="3">The sequence shown here is derived from an EMBL/GenBank/DDBJ whole genome shotgun (WGS) entry which is preliminary data.</text>
</comment>
<keyword evidence="1" id="KW-0472">Membrane</keyword>
<feature type="transmembrane region" description="Helical" evidence="1">
    <location>
        <begin position="401"/>
        <end position="425"/>
    </location>
</feature>